<dbReference type="InterPro" id="IPR031100">
    <property type="entry name" value="LOG_fam"/>
</dbReference>
<dbReference type="Gene3D" id="3.40.50.450">
    <property type="match status" value="1"/>
</dbReference>
<organism evidence="1 2">
    <name type="scientific">Enterococcus phage nattely</name>
    <dbReference type="NCBI Taxonomy" id="2719593"/>
    <lineage>
        <taxon>Viruses</taxon>
        <taxon>Duplodnaviria</taxon>
        <taxon>Heunggongvirae</taxon>
        <taxon>Uroviricota</taxon>
        <taxon>Caudoviricetes</taxon>
        <taxon>Andrewesvirinae</taxon>
        <taxon>Vipetofemvirus</taxon>
        <taxon>Vipetofemvirus nattely</taxon>
    </lineage>
</organism>
<dbReference type="GO" id="GO:0016799">
    <property type="term" value="F:hydrolase activity, hydrolyzing N-glycosyl compounds"/>
    <property type="evidence" value="ECO:0007669"/>
    <property type="project" value="TreeGrafter"/>
</dbReference>
<protein>
    <recommendedName>
        <fullName evidence="3">Cytokinin riboside 5'-monophosphate phosphoribohydrolase</fullName>
    </recommendedName>
</protein>
<reference evidence="2" key="1">
    <citation type="submission" date="2020-02" db="EMBL/GenBank/DDBJ databases">
        <authorList>
            <person name="Olsen N.S."/>
            <person name="Forero-Junco L."/>
            <person name="Kot W."/>
            <person name="Hansen L.H."/>
        </authorList>
    </citation>
    <scope>NUCLEOTIDE SEQUENCE [LARGE SCALE GENOMIC DNA]</scope>
</reference>
<dbReference type="NCBIfam" id="TIGR00730">
    <property type="entry name" value="Rossman fold protein, TIGR00730 family"/>
    <property type="match status" value="1"/>
</dbReference>
<accession>A0A6G9LKM7</accession>
<name>A0A6G9LKM7_9CAUD</name>
<evidence type="ECO:0000313" key="1">
    <source>
        <dbReference type="EMBL" id="QIQ66183.1"/>
    </source>
</evidence>
<dbReference type="Pfam" id="PF03641">
    <property type="entry name" value="Lysine_decarbox"/>
    <property type="match status" value="1"/>
</dbReference>
<dbReference type="PANTHER" id="PTHR31223:SF70">
    <property type="entry name" value="LOG FAMILY PROTEIN YJL055W"/>
    <property type="match status" value="1"/>
</dbReference>
<sequence length="182" mass="20559">MNVAVFMGSRFGKNKMHKINAKKLGKILALNDHMLIYGGSVSGLMGTVAKSVKKYDGKVTGVYPKGHFEDEKPLYDIDFFIEVDNMDDRKRKLIDLADAYVILPGGTGTLEEFAQLLCEMMINITPWRPIFILNEDGFYNGLASQLYTFIHEGFSYENEKLAKNIFICDTVDILQEKIEGLS</sequence>
<gene>
    <name evidence="1" type="ORF">nattely_16</name>
</gene>
<dbReference type="EMBL" id="MT119360">
    <property type="protein sequence ID" value="QIQ66183.1"/>
    <property type="molecule type" value="Genomic_DNA"/>
</dbReference>
<dbReference type="GO" id="GO:0009691">
    <property type="term" value="P:cytokinin biosynthetic process"/>
    <property type="evidence" value="ECO:0007669"/>
    <property type="project" value="InterPro"/>
</dbReference>
<dbReference type="Proteomes" id="UP000501773">
    <property type="component" value="Segment"/>
</dbReference>
<keyword evidence="2" id="KW-1185">Reference proteome</keyword>
<dbReference type="SUPFAM" id="SSF102405">
    <property type="entry name" value="MCP/YpsA-like"/>
    <property type="match status" value="1"/>
</dbReference>
<evidence type="ECO:0000313" key="2">
    <source>
        <dbReference type="Proteomes" id="UP000501773"/>
    </source>
</evidence>
<proteinExistence type="predicted"/>
<evidence type="ECO:0008006" key="3">
    <source>
        <dbReference type="Google" id="ProtNLM"/>
    </source>
</evidence>
<dbReference type="PANTHER" id="PTHR31223">
    <property type="entry name" value="LOG FAMILY PROTEIN YJL055W"/>
    <property type="match status" value="1"/>
</dbReference>
<dbReference type="InterPro" id="IPR005269">
    <property type="entry name" value="LOG"/>
</dbReference>